<reference evidence="1 2" key="1">
    <citation type="submission" date="2013-06" db="EMBL/GenBank/DDBJ databases">
        <authorList>
            <person name="Weinstock G."/>
            <person name="Sodergren E."/>
            <person name="Lobos E.A."/>
            <person name="Fulton L."/>
            <person name="Fulton R."/>
            <person name="Courtney L."/>
            <person name="Fronick C."/>
            <person name="O'Laughlin M."/>
            <person name="Godfrey J."/>
            <person name="Wilson R.M."/>
            <person name="Miner T."/>
            <person name="Farmer C."/>
            <person name="Delehaunty K."/>
            <person name="Cordes M."/>
            <person name="Minx P."/>
            <person name="Tomlinson C."/>
            <person name="Chen J."/>
            <person name="Wollam A."/>
            <person name="Pepin K.H."/>
            <person name="Bhonagiri V."/>
            <person name="Zhang X."/>
            <person name="Warren W."/>
            <person name="Mitreva M."/>
            <person name="Mardis E.R."/>
            <person name="Wilson R.K."/>
        </authorList>
    </citation>
    <scope>NUCLEOTIDE SEQUENCE [LARGE SCALE GENOMIC DNA]</scope>
    <source>
        <strain evidence="1 2">F0279</strain>
    </source>
</reference>
<dbReference type="GO" id="GO:0032196">
    <property type="term" value="P:transposition"/>
    <property type="evidence" value="ECO:0007669"/>
    <property type="project" value="TreeGrafter"/>
</dbReference>
<comment type="caution">
    <text evidence="1">The sequence shown here is derived from an EMBL/GenBank/DDBJ whole genome shotgun (WGS) entry which is preliminary data.</text>
</comment>
<evidence type="ECO:0000313" key="1">
    <source>
        <dbReference type="EMBL" id="ERK52662.1"/>
    </source>
</evidence>
<name>U2RPL4_LEPWF</name>
<dbReference type="PANTHER" id="PTHR10948:SF23">
    <property type="entry name" value="TRANSPOSASE INSI FOR INSERTION SEQUENCE ELEMENT IS30A-RELATED"/>
    <property type="match status" value="1"/>
</dbReference>
<dbReference type="RefSeq" id="WP_021746314.1">
    <property type="nucleotide sequence ID" value="NZ_KI271406.1"/>
</dbReference>
<protein>
    <submittedName>
        <fullName evidence="1">Uncharacterized protein</fullName>
    </submittedName>
</protein>
<accession>U2RPL4</accession>
<dbReference type="GO" id="GO:0005829">
    <property type="term" value="C:cytosol"/>
    <property type="evidence" value="ECO:0007669"/>
    <property type="project" value="TreeGrafter"/>
</dbReference>
<dbReference type="HOGENOM" id="CLU_035706_9_5_0"/>
<proteinExistence type="predicted"/>
<evidence type="ECO:0000313" key="2">
    <source>
        <dbReference type="Proteomes" id="UP000016626"/>
    </source>
</evidence>
<dbReference type="GO" id="GO:0004803">
    <property type="term" value="F:transposase activity"/>
    <property type="evidence" value="ECO:0007669"/>
    <property type="project" value="TreeGrafter"/>
</dbReference>
<dbReference type="InterPro" id="IPR051917">
    <property type="entry name" value="Transposase-Integrase"/>
</dbReference>
<dbReference type="PATRIC" id="fig|888055.3.peg.735"/>
<sequence length="147" mass="17035">MNHKYFTINERNKPEVLLKENYKISKITQILNRHRAAIYRGIKRINGEYSSENAQSDANAKAANKGRNLKITSKLKKLIEDRLCKTWSPEQDSVVSARGESKACFATFAELKTRFYVAIKMEDRRLDKNLNADKFKAKEMFKLCNAN</sequence>
<dbReference type="EMBL" id="AWVM01000037">
    <property type="protein sequence ID" value="ERK52662.1"/>
    <property type="molecule type" value="Genomic_DNA"/>
</dbReference>
<gene>
    <name evidence="1" type="ORF">HMPREF9015_00766</name>
</gene>
<organism evidence="1 2">
    <name type="scientific">Leptotrichia wadei (strain F0279)</name>
    <dbReference type="NCBI Taxonomy" id="888055"/>
    <lineage>
        <taxon>Bacteria</taxon>
        <taxon>Fusobacteriati</taxon>
        <taxon>Fusobacteriota</taxon>
        <taxon>Fusobacteriia</taxon>
        <taxon>Fusobacteriales</taxon>
        <taxon>Leptotrichiaceae</taxon>
        <taxon>Leptotrichia</taxon>
    </lineage>
</organism>
<dbReference type="Proteomes" id="UP000016626">
    <property type="component" value="Unassembled WGS sequence"/>
</dbReference>
<dbReference type="AlphaFoldDB" id="U2RPL4"/>
<dbReference type="eggNOG" id="COG2826">
    <property type="taxonomic scope" value="Bacteria"/>
</dbReference>
<dbReference type="PANTHER" id="PTHR10948">
    <property type="entry name" value="TRANSPOSASE"/>
    <property type="match status" value="1"/>
</dbReference>